<feature type="non-terminal residue" evidence="3">
    <location>
        <position position="350"/>
    </location>
</feature>
<gene>
    <name evidence="3" type="ORF">MNBD_GAMMA01-1059</name>
</gene>
<accession>A0A3B0V6T3</accession>
<dbReference type="InterPro" id="IPR000601">
    <property type="entry name" value="PKD_dom"/>
</dbReference>
<dbReference type="CDD" id="cd00041">
    <property type="entry name" value="CUB"/>
    <property type="match status" value="1"/>
</dbReference>
<protein>
    <recommendedName>
        <fullName evidence="2">PKD domain-containing protein</fullName>
    </recommendedName>
</protein>
<dbReference type="SUPFAM" id="SSF49299">
    <property type="entry name" value="PKD domain"/>
    <property type="match status" value="1"/>
</dbReference>
<dbReference type="InterPro" id="IPR000859">
    <property type="entry name" value="CUB_dom"/>
</dbReference>
<dbReference type="InterPro" id="IPR035914">
    <property type="entry name" value="Sperma_CUB_dom_sf"/>
</dbReference>
<dbReference type="EMBL" id="UOEW01000126">
    <property type="protein sequence ID" value="VAW36023.1"/>
    <property type="molecule type" value="Genomic_DNA"/>
</dbReference>
<dbReference type="Gene3D" id="2.60.40.10">
    <property type="entry name" value="Immunoglobulins"/>
    <property type="match status" value="1"/>
</dbReference>
<dbReference type="PROSITE" id="PS50093">
    <property type="entry name" value="PKD"/>
    <property type="match status" value="1"/>
</dbReference>
<dbReference type="InterPro" id="IPR022409">
    <property type="entry name" value="PKD/Chitinase_dom"/>
</dbReference>
<dbReference type="InterPro" id="IPR013783">
    <property type="entry name" value="Ig-like_fold"/>
</dbReference>
<dbReference type="SMART" id="SM00089">
    <property type="entry name" value="PKD"/>
    <property type="match status" value="1"/>
</dbReference>
<evidence type="ECO:0000259" key="2">
    <source>
        <dbReference type="PROSITE" id="PS50093"/>
    </source>
</evidence>
<evidence type="ECO:0000256" key="1">
    <source>
        <dbReference type="ARBA" id="ARBA00023157"/>
    </source>
</evidence>
<dbReference type="InterPro" id="IPR035986">
    <property type="entry name" value="PKD_dom_sf"/>
</dbReference>
<dbReference type="Pfam" id="PF18911">
    <property type="entry name" value="PKD_4"/>
    <property type="match status" value="1"/>
</dbReference>
<feature type="domain" description="PKD" evidence="2">
    <location>
        <begin position="181"/>
        <end position="220"/>
    </location>
</feature>
<proteinExistence type="predicted"/>
<keyword evidence="1" id="KW-1015">Disulfide bond</keyword>
<dbReference type="SUPFAM" id="SSF49854">
    <property type="entry name" value="Spermadhesin, CUB domain"/>
    <property type="match status" value="1"/>
</dbReference>
<name>A0A3B0V6T3_9ZZZZ</name>
<dbReference type="Pfam" id="PF00431">
    <property type="entry name" value="CUB"/>
    <property type="match status" value="1"/>
</dbReference>
<evidence type="ECO:0000313" key="3">
    <source>
        <dbReference type="EMBL" id="VAW36023.1"/>
    </source>
</evidence>
<dbReference type="Gene3D" id="2.60.120.290">
    <property type="entry name" value="Spermadhesin, CUB domain"/>
    <property type="match status" value="1"/>
</dbReference>
<reference evidence="3" key="1">
    <citation type="submission" date="2018-06" db="EMBL/GenBank/DDBJ databases">
        <authorList>
            <person name="Zhirakovskaya E."/>
        </authorList>
    </citation>
    <scope>NUCLEOTIDE SEQUENCE</scope>
</reference>
<dbReference type="CDD" id="cd00146">
    <property type="entry name" value="PKD"/>
    <property type="match status" value="1"/>
</dbReference>
<organism evidence="3">
    <name type="scientific">hydrothermal vent metagenome</name>
    <dbReference type="NCBI Taxonomy" id="652676"/>
    <lineage>
        <taxon>unclassified sequences</taxon>
        <taxon>metagenomes</taxon>
        <taxon>ecological metagenomes</taxon>
    </lineage>
</organism>
<dbReference type="AlphaFoldDB" id="A0A3B0V6T3"/>
<sequence>MKKGILIFFLIFSISTFAQDVLMQNGTVNQCSGTFFDSGGSAGNYGSNESFVLTICPENAGQLMQLDFTVFSTQLNVDIMTIYDGDDTAAPSLGTFSGANSPGFVSATTGNPTGCITIEFISDGSGTITGWAADISCFTPCQDIVAQLDASTPAQNGNGEILICVGGDVIFEGSATFSVDGTGATYEWDFGNSTIGTGQVATATYSDPGIYIVDLLVTDTNPLGCSNINSISQVVRVSPEIDFTGTQAAQNIICLGESTTIDGVAGIAQFEDCAPEIFEQTWLEDTQSTGLPASYSSTITVDCYGAGQLLTDISQITDICVIIEHSFIGDLDIILVAPNGAQVDFLEYGD</sequence>